<gene>
    <name evidence="1" type="ORF">G2W53_010303</name>
</gene>
<dbReference type="AlphaFoldDB" id="A0A834X004"/>
<comment type="caution">
    <text evidence="1">The sequence shown here is derived from an EMBL/GenBank/DDBJ whole genome shotgun (WGS) entry which is preliminary data.</text>
</comment>
<organism evidence="1 2">
    <name type="scientific">Senna tora</name>
    <dbReference type="NCBI Taxonomy" id="362788"/>
    <lineage>
        <taxon>Eukaryota</taxon>
        <taxon>Viridiplantae</taxon>
        <taxon>Streptophyta</taxon>
        <taxon>Embryophyta</taxon>
        <taxon>Tracheophyta</taxon>
        <taxon>Spermatophyta</taxon>
        <taxon>Magnoliopsida</taxon>
        <taxon>eudicotyledons</taxon>
        <taxon>Gunneridae</taxon>
        <taxon>Pentapetalae</taxon>
        <taxon>rosids</taxon>
        <taxon>fabids</taxon>
        <taxon>Fabales</taxon>
        <taxon>Fabaceae</taxon>
        <taxon>Caesalpinioideae</taxon>
        <taxon>Cassia clade</taxon>
        <taxon>Senna</taxon>
    </lineage>
</organism>
<reference evidence="1" key="1">
    <citation type="submission" date="2020-09" db="EMBL/GenBank/DDBJ databases">
        <title>Genome-Enabled Discovery of Anthraquinone Biosynthesis in Senna tora.</title>
        <authorList>
            <person name="Kang S.-H."/>
            <person name="Pandey R.P."/>
            <person name="Lee C.-M."/>
            <person name="Sim J.-S."/>
            <person name="Jeong J.-T."/>
            <person name="Choi B.-S."/>
            <person name="Jung M."/>
            <person name="Ginzburg D."/>
            <person name="Zhao K."/>
            <person name="Won S.Y."/>
            <person name="Oh T.-J."/>
            <person name="Yu Y."/>
            <person name="Kim N.-H."/>
            <person name="Lee O.R."/>
            <person name="Lee T.-H."/>
            <person name="Bashyal P."/>
            <person name="Kim T.-S."/>
            <person name="Lee W.-H."/>
            <person name="Kawkins C."/>
            <person name="Kim C.-K."/>
            <person name="Kim J.S."/>
            <person name="Ahn B.O."/>
            <person name="Rhee S.Y."/>
            <person name="Sohng J.K."/>
        </authorList>
    </citation>
    <scope>NUCLEOTIDE SEQUENCE</scope>
    <source>
        <tissue evidence="1">Leaf</tissue>
    </source>
</reference>
<keyword evidence="2" id="KW-1185">Reference proteome</keyword>
<accession>A0A834X004</accession>
<sequence>MSVRIVFANTCGFDAPIGVFMAWEELG</sequence>
<dbReference type="EMBL" id="JAAIUW010000004">
    <property type="protein sequence ID" value="KAF7835444.1"/>
    <property type="molecule type" value="Genomic_DNA"/>
</dbReference>
<evidence type="ECO:0000313" key="1">
    <source>
        <dbReference type="EMBL" id="KAF7835444.1"/>
    </source>
</evidence>
<protein>
    <submittedName>
        <fullName evidence="1">Uncharacterized protein</fullName>
    </submittedName>
</protein>
<name>A0A834X004_9FABA</name>
<proteinExistence type="predicted"/>
<evidence type="ECO:0000313" key="2">
    <source>
        <dbReference type="Proteomes" id="UP000634136"/>
    </source>
</evidence>
<dbReference type="Proteomes" id="UP000634136">
    <property type="component" value="Unassembled WGS sequence"/>
</dbReference>